<dbReference type="InterPro" id="IPR002525">
    <property type="entry name" value="Transp_IS110-like_N"/>
</dbReference>
<dbReference type="Pfam" id="PF02371">
    <property type="entry name" value="Transposase_20"/>
    <property type="match status" value="1"/>
</dbReference>
<evidence type="ECO:0000313" key="6">
    <source>
        <dbReference type="Proteomes" id="UP000005753"/>
    </source>
</evidence>
<dbReference type="EMBL" id="CM001487">
    <property type="protein sequence ID" value="EIM58464.1"/>
    <property type="molecule type" value="Genomic_DNA"/>
</dbReference>
<reference evidence="3 6" key="2">
    <citation type="submission" date="2012-02" db="EMBL/GenBank/DDBJ databases">
        <title>Improved High-Quality Draft sequence of Eubacterium cellulosolvens 6.</title>
        <authorList>
            <consortium name="US DOE Joint Genome Institute"/>
            <person name="Lucas S."/>
            <person name="Han J."/>
            <person name="Lapidus A."/>
            <person name="Cheng J.-F."/>
            <person name="Goodwin L."/>
            <person name="Pitluck S."/>
            <person name="Peters L."/>
            <person name="Mikhailova N."/>
            <person name="Gu W."/>
            <person name="Detter J.C."/>
            <person name="Han C."/>
            <person name="Tapia R."/>
            <person name="Land M."/>
            <person name="Hauser L."/>
            <person name="Kyrpides N."/>
            <person name="Ivanova N."/>
            <person name="Pagani I."/>
            <person name="Johnson E."/>
            <person name="Mukhopadhyay B."/>
            <person name="Anderson I."/>
            <person name="Woyke T."/>
        </authorList>
    </citation>
    <scope>NUCLEOTIDE SEQUENCE [LARGE SCALE GENOMIC DNA]</scope>
    <source>
        <strain evidence="3 6">6</strain>
    </source>
</reference>
<dbReference type="HOGENOM" id="CLU_036902_11_0_9"/>
<keyword evidence="6" id="KW-1185">Reference proteome</keyword>
<evidence type="ECO:0000313" key="4">
    <source>
        <dbReference type="EMBL" id="EIM58464.1"/>
    </source>
</evidence>
<dbReference type="InterPro" id="IPR003346">
    <property type="entry name" value="Transposase_20"/>
</dbReference>
<evidence type="ECO:0000259" key="2">
    <source>
        <dbReference type="Pfam" id="PF02371"/>
    </source>
</evidence>
<dbReference type="eggNOG" id="COG3547">
    <property type="taxonomic scope" value="Bacteria"/>
</dbReference>
<dbReference type="NCBIfam" id="NF033542">
    <property type="entry name" value="transpos_IS110"/>
    <property type="match status" value="1"/>
</dbReference>
<dbReference type="InterPro" id="IPR047650">
    <property type="entry name" value="Transpos_IS110"/>
</dbReference>
<dbReference type="EMBL" id="CM001487">
    <property type="protein sequence ID" value="EIM58514.1"/>
    <property type="molecule type" value="Genomic_DNA"/>
</dbReference>
<organism evidence="3 6">
    <name type="scientific">Eubacterium cellulosolvens (strain ATCC 43171 / JCM 9499 / 6)</name>
    <name type="common">Cillobacterium cellulosolvens</name>
    <dbReference type="NCBI Taxonomy" id="633697"/>
    <lineage>
        <taxon>Bacteria</taxon>
        <taxon>Bacillati</taxon>
        <taxon>Bacillota</taxon>
        <taxon>Clostridia</taxon>
        <taxon>Eubacteriales</taxon>
        <taxon>Eubacteriaceae</taxon>
        <taxon>Eubacterium</taxon>
    </lineage>
</organism>
<dbReference type="PANTHER" id="PTHR33055:SF13">
    <property type="entry name" value="TRANSPOSASE"/>
    <property type="match status" value="1"/>
</dbReference>
<feature type="domain" description="Transposase IS110-like N-terminal" evidence="1">
    <location>
        <begin position="11"/>
        <end position="156"/>
    </location>
</feature>
<dbReference type="Pfam" id="PF01548">
    <property type="entry name" value="DEDD_Tnp_IS110"/>
    <property type="match status" value="1"/>
</dbReference>
<reference evidence="3 6" key="1">
    <citation type="submission" date="2010-08" db="EMBL/GenBank/DDBJ databases">
        <authorList>
            <consortium name="US DOE Joint Genome Institute (JGI-PGF)"/>
            <person name="Lucas S."/>
            <person name="Copeland A."/>
            <person name="Lapidus A."/>
            <person name="Cheng J.-F."/>
            <person name="Bruce D."/>
            <person name="Goodwin L."/>
            <person name="Pitluck S."/>
            <person name="Land M.L."/>
            <person name="Hauser L."/>
            <person name="Chang Y.-J."/>
            <person name="Anderson I.J."/>
            <person name="Johnson E."/>
            <person name="Mulhopadhyay B."/>
            <person name="Kyrpides N."/>
            <person name="Woyke T.J."/>
        </authorList>
    </citation>
    <scope>NUCLEOTIDE SEQUENCE [LARGE SCALE GENOMIC DNA]</scope>
    <source>
        <strain evidence="3 6">6</strain>
    </source>
</reference>
<sequence length="419" mass="47840">MAFKIFRFNCCGLDVHKTWIFACIGLTDANGRTEYKEKRFSSFSRGLRDLAAWLASYNCTDVCMESAGKYWIPVFNVLEKTCNVILAHPKYTKPQKGNKTDRKDAKWICDLFMCDMIKPSFIPPAEIRHLRDLVRYRFKLTNMLTGEKNRAQNCLTVSNLKLDDVFSDVFGKSSRSITEYILSHPGETFDVTPFVDRRCKTPIEEIQAAVDGAVSPEQAIKLRQCLDHIDELEMHKKEMEREILRVSDPYSDALELIRTIPGFDKNPFTAIQVLSEIGGDMSVFPTDQHLVSWAGCCPRNDQSNFKIKSTRISRAGSYLKPVLVQVANALIKSKKHPEITERYRRIKSHRGHKKAIIAICRMLLTAIWHILTDLKPYTAEGYLAPRPVKTEKILTTSQALNLLKLRGYVIKDDLPVTAS</sequence>
<dbReference type="GO" id="GO:0006313">
    <property type="term" value="P:DNA transposition"/>
    <property type="evidence" value="ECO:0007669"/>
    <property type="project" value="InterPro"/>
</dbReference>
<dbReference type="EMBL" id="CM001487">
    <property type="protein sequence ID" value="EIM58285.1"/>
    <property type="molecule type" value="Genomic_DNA"/>
</dbReference>
<evidence type="ECO:0000313" key="3">
    <source>
        <dbReference type="EMBL" id="EIM58285.1"/>
    </source>
</evidence>
<evidence type="ECO:0000259" key="1">
    <source>
        <dbReference type="Pfam" id="PF01548"/>
    </source>
</evidence>
<accession>I5AWW2</accession>
<dbReference type="Proteomes" id="UP000005753">
    <property type="component" value="Chromosome"/>
</dbReference>
<dbReference type="GO" id="GO:0003677">
    <property type="term" value="F:DNA binding"/>
    <property type="evidence" value="ECO:0007669"/>
    <property type="project" value="InterPro"/>
</dbReference>
<dbReference type="PANTHER" id="PTHR33055">
    <property type="entry name" value="TRANSPOSASE FOR INSERTION SEQUENCE ELEMENT IS1111A"/>
    <property type="match status" value="1"/>
</dbReference>
<dbReference type="GO" id="GO:0004803">
    <property type="term" value="F:transposase activity"/>
    <property type="evidence" value="ECO:0007669"/>
    <property type="project" value="InterPro"/>
</dbReference>
<name>I5AWW2_EUBC6</name>
<dbReference type="OrthoDB" id="9811278at2"/>
<gene>
    <name evidence="3" type="ORF">EubceDRAFT1_2570</name>
    <name evidence="4" type="ORF">EubceDRAFT1_2764</name>
    <name evidence="5" type="ORF">EubceDRAFT1_2815</name>
</gene>
<protein>
    <submittedName>
        <fullName evidence="3">Transposase</fullName>
    </submittedName>
</protein>
<evidence type="ECO:0000313" key="5">
    <source>
        <dbReference type="EMBL" id="EIM58514.1"/>
    </source>
</evidence>
<dbReference type="AlphaFoldDB" id="I5AWW2"/>
<proteinExistence type="predicted"/>
<feature type="domain" description="Transposase IS116/IS110/IS902 C-terminal" evidence="2">
    <location>
        <begin position="255"/>
        <end position="343"/>
    </location>
</feature>